<keyword evidence="2" id="KW-1185">Reference proteome</keyword>
<protein>
    <submittedName>
        <fullName evidence="1">Uncharacterized protein</fullName>
    </submittedName>
</protein>
<evidence type="ECO:0000313" key="2">
    <source>
        <dbReference type="Proteomes" id="UP001175226"/>
    </source>
</evidence>
<dbReference type="AlphaFoldDB" id="A0AA39MMF7"/>
<dbReference type="EMBL" id="JAUEPT010000041">
    <property type="protein sequence ID" value="KAK0438815.1"/>
    <property type="molecule type" value="Genomic_DNA"/>
</dbReference>
<comment type="caution">
    <text evidence="1">The sequence shown here is derived from an EMBL/GenBank/DDBJ whole genome shotgun (WGS) entry which is preliminary data.</text>
</comment>
<organism evidence="1 2">
    <name type="scientific">Armillaria borealis</name>
    <dbReference type="NCBI Taxonomy" id="47425"/>
    <lineage>
        <taxon>Eukaryota</taxon>
        <taxon>Fungi</taxon>
        <taxon>Dikarya</taxon>
        <taxon>Basidiomycota</taxon>
        <taxon>Agaricomycotina</taxon>
        <taxon>Agaricomycetes</taxon>
        <taxon>Agaricomycetidae</taxon>
        <taxon>Agaricales</taxon>
        <taxon>Marasmiineae</taxon>
        <taxon>Physalacriaceae</taxon>
        <taxon>Armillaria</taxon>
    </lineage>
</organism>
<gene>
    <name evidence="1" type="ORF">EV421DRAFT_1823346</name>
</gene>
<name>A0AA39MMF7_9AGAR</name>
<reference evidence="1" key="1">
    <citation type="submission" date="2023-06" db="EMBL/GenBank/DDBJ databases">
        <authorList>
            <consortium name="Lawrence Berkeley National Laboratory"/>
            <person name="Ahrendt S."/>
            <person name="Sahu N."/>
            <person name="Indic B."/>
            <person name="Wong-Bajracharya J."/>
            <person name="Merenyi Z."/>
            <person name="Ke H.-M."/>
            <person name="Monk M."/>
            <person name="Kocsube S."/>
            <person name="Drula E."/>
            <person name="Lipzen A."/>
            <person name="Balint B."/>
            <person name="Henrissat B."/>
            <person name="Andreopoulos B."/>
            <person name="Martin F.M."/>
            <person name="Harder C.B."/>
            <person name="Rigling D."/>
            <person name="Ford K.L."/>
            <person name="Foster G.D."/>
            <person name="Pangilinan J."/>
            <person name="Papanicolaou A."/>
            <person name="Barry K."/>
            <person name="LaButti K."/>
            <person name="Viragh M."/>
            <person name="Koriabine M."/>
            <person name="Yan M."/>
            <person name="Riley R."/>
            <person name="Champramary S."/>
            <person name="Plett K.L."/>
            <person name="Tsai I.J."/>
            <person name="Slot J."/>
            <person name="Sipos G."/>
            <person name="Plett J."/>
            <person name="Nagy L.G."/>
            <person name="Grigoriev I.V."/>
        </authorList>
    </citation>
    <scope>NUCLEOTIDE SEQUENCE</scope>
    <source>
        <strain evidence="1">FPL87.14</strain>
    </source>
</reference>
<dbReference type="Proteomes" id="UP001175226">
    <property type="component" value="Unassembled WGS sequence"/>
</dbReference>
<accession>A0AA39MMF7</accession>
<proteinExistence type="predicted"/>
<evidence type="ECO:0000313" key="1">
    <source>
        <dbReference type="EMBL" id="KAK0438815.1"/>
    </source>
</evidence>
<feature type="non-terminal residue" evidence="1">
    <location>
        <position position="1"/>
    </location>
</feature>
<sequence>VLITVFFQSYKIHVVSKRTYSTIRVAYTRAFVLSWGEIRPRVGILSAPPVYLNNAQQSIRPHPRRVKDSELTESGIISRISRLQSIISHAILEQLNSNRRDKPVRQRPSKFPMSRISMLCLRIMSTIYASFHRTLDLREFFKDEGTLALSSHHPAHSHFSPFSGPVSFPHLLLYLRVLSARRSICLERFPPWYTSPLTLSRSMALVL</sequence>